<evidence type="ECO:0000313" key="2">
    <source>
        <dbReference type="EMBL" id="KAJ1153211.1"/>
    </source>
</evidence>
<keyword evidence="3" id="KW-1185">Reference proteome</keyword>
<dbReference type="Proteomes" id="UP001066276">
    <property type="component" value="Chromosome 5"/>
</dbReference>
<sequence>MVGPPAWPPSTYTGSTQLESRRERVTLTSIQASLHGADYGSNKAQECDRPSLSSDPSYPWGTGRAELPDPEVLRAGTNPEELPGDDRKKRDSTFRPERAGGGDGEERDTEGEENNIGSGKGDGDGPADSVRAGGHRDHQLPSERREDQEAIPQ</sequence>
<proteinExistence type="predicted"/>
<evidence type="ECO:0000313" key="3">
    <source>
        <dbReference type="Proteomes" id="UP001066276"/>
    </source>
</evidence>
<feature type="compositionally biased region" description="Basic and acidic residues" evidence="1">
    <location>
        <begin position="84"/>
        <end position="100"/>
    </location>
</feature>
<name>A0AAV7RL74_PLEWA</name>
<comment type="caution">
    <text evidence="2">The sequence shown here is derived from an EMBL/GenBank/DDBJ whole genome shotgun (WGS) entry which is preliminary data.</text>
</comment>
<organism evidence="2 3">
    <name type="scientific">Pleurodeles waltl</name>
    <name type="common">Iberian ribbed newt</name>
    <dbReference type="NCBI Taxonomy" id="8319"/>
    <lineage>
        <taxon>Eukaryota</taxon>
        <taxon>Metazoa</taxon>
        <taxon>Chordata</taxon>
        <taxon>Craniata</taxon>
        <taxon>Vertebrata</taxon>
        <taxon>Euteleostomi</taxon>
        <taxon>Amphibia</taxon>
        <taxon>Batrachia</taxon>
        <taxon>Caudata</taxon>
        <taxon>Salamandroidea</taxon>
        <taxon>Salamandridae</taxon>
        <taxon>Pleurodelinae</taxon>
        <taxon>Pleurodeles</taxon>
    </lineage>
</organism>
<dbReference type="AlphaFoldDB" id="A0AAV7RL74"/>
<feature type="compositionally biased region" description="Acidic residues" evidence="1">
    <location>
        <begin position="103"/>
        <end position="113"/>
    </location>
</feature>
<feature type="compositionally biased region" description="Basic and acidic residues" evidence="1">
    <location>
        <begin position="134"/>
        <end position="153"/>
    </location>
</feature>
<feature type="region of interest" description="Disordered" evidence="1">
    <location>
        <begin position="1"/>
        <end position="22"/>
    </location>
</feature>
<evidence type="ECO:0000256" key="1">
    <source>
        <dbReference type="SAM" id="MobiDB-lite"/>
    </source>
</evidence>
<feature type="region of interest" description="Disordered" evidence="1">
    <location>
        <begin position="35"/>
        <end position="153"/>
    </location>
</feature>
<reference evidence="2" key="1">
    <citation type="journal article" date="2022" name="bioRxiv">
        <title>Sequencing and chromosome-scale assembly of the giantPleurodeles waltlgenome.</title>
        <authorList>
            <person name="Brown T."/>
            <person name="Elewa A."/>
            <person name="Iarovenko S."/>
            <person name="Subramanian E."/>
            <person name="Araus A.J."/>
            <person name="Petzold A."/>
            <person name="Susuki M."/>
            <person name="Suzuki K.-i.T."/>
            <person name="Hayashi T."/>
            <person name="Toyoda A."/>
            <person name="Oliveira C."/>
            <person name="Osipova E."/>
            <person name="Leigh N.D."/>
            <person name="Simon A."/>
            <person name="Yun M.H."/>
        </authorList>
    </citation>
    <scope>NUCLEOTIDE SEQUENCE</scope>
    <source>
        <strain evidence="2">20211129_DDA</strain>
        <tissue evidence="2">Liver</tissue>
    </source>
</reference>
<accession>A0AAV7RL74</accession>
<dbReference type="EMBL" id="JANPWB010000009">
    <property type="protein sequence ID" value="KAJ1153211.1"/>
    <property type="molecule type" value="Genomic_DNA"/>
</dbReference>
<gene>
    <name evidence="2" type="ORF">NDU88_005972</name>
</gene>
<protein>
    <submittedName>
        <fullName evidence="2">Uncharacterized protein</fullName>
    </submittedName>
</protein>